<keyword evidence="1" id="KW-0472">Membrane</keyword>
<dbReference type="EMBL" id="CAEZZT010000034">
    <property type="protein sequence ID" value="CAB4776808.1"/>
    <property type="molecule type" value="Genomic_DNA"/>
</dbReference>
<keyword evidence="1" id="KW-0812">Transmembrane</keyword>
<sequence>MTQPSNNNLASKLGQGFAVLLVAALFFSLGLWQLDRAVALKQSLKNATQIDTSVVSLESITAARQELPVEAINRQVLVSGHYVAEFRAPNQIDGDGKKSDWEVALMQVGTNKAILVVRGLWSERLLNPDVSQAMVIDVQGQLLPHQVQDRALNAEGVISRLDSSVIVGLTDLDLFDGFVLASSESHQGQILDRTRPTPEKITSKIPGYYWQHLSYVVIWWLMAGVVLYLPFYRRRVAP</sequence>
<feature type="transmembrane region" description="Helical" evidence="1">
    <location>
        <begin position="13"/>
        <end position="32"/>
    </location>
</feature>
<name>A0A6J6W199_9ZZZZ</name>
<accession>A0A6J6W199</accession>
<organism evidence="2">
    <name type="scientific">freshwater metagenome</name>
    <dbReference type="NCBI Taxonomy" id="449393"/>
    <lineage>
        <taxon>unclassified sequences</taxon>
        <taxon>metagenomes</taxon>
        <taxon>ecological metagenomes</taxon>
    </lineage>
</organism>
<reference evidence="2" key="1">
    <citation type="submission" date="2020-05" db="EMBL/GenBank/DDBJ databases">
        <authorList>
            <person name="Chiriac C."/>
            <person name="Salcher M."/>
            <person name="Ghai R."/>
            <person name="Kavagutti S V."/>
        </authorList>
    </citation>
    <scope>NUCLEOTIDE SEQUENCE</scope>
</reference>
<dbReference type="GO" id="GO:0016020">
    <property type="term" value="C:membrane"/>
    <property type="evidence" value="ECO:0007669"/>
    <property type="project" value="InterPro"/>
</dbReference>
<dbReference type="AlphaFoldDB" id="A0A6J6W199"/>
<evidence type="ECO:0000256" key="1">
    <source>
        <dbReference type="SAM" id="Phobius"/>
    </source>
</evidence>
<proteinExistence type="predicted"/>
<dbReference type="InterPro" id="IPR002994">
    <property type="entry name" value="Surf1/Shy1"/>
</dbReference>
<evidence type="ECO:0000313" key="2">
    <source>
        <dbReference type="EMBL" id="CAB4776808.1"/>
    </source>
</evidence>
<keyword evidence="1" id="KW-1133">Transmembrane helix</keyword>
<gene>
    <name evidence="2" type="ORF">UFOPK2918_00633</name>
</gene>
<feature type="transmembrane region" description="Helical" evidence="1">
    <location>
        <begin position="213"/>
        <end position="232"/>
    </location>
</feature>
<protein>
    <submittedName>
        <fullName evidence="2">Unannotated protein</fullName>
    </submittedName>
</protein>
<dbReference type="Pfam" id="PF02104">
    <property type="entry name" value="SURF1"/>
    <property type="match status" value="1"/>
</dbReference>